<accession>X1H294</accession>
<sequence>ALFIYSVVCLPLFAGLSFIIFGLILLYLYLWTLPKLMLAYGYFTKFFLGLPVPDEDYIPKIEGTFFTKAFNALKDKRIGKSLLFTLFLAFPFGTFVFSLMTTLISLVIGLIGAPIAFIVQYYLETGDVWIDWVITYIPTWGIILGLILAVIVGFGLIPAVLQLNNKLAIWHGKMVQKALTR</sequence>
<name>X1H294_9ZZZZ</name>
<evidence type="ECO:0000259" key="2">
    <source>
        <dbReference type="Pfam" id="PF13796"/>
    </source>
</evidence>
<feature type="transmembrane region" description="Helical" evidence="1">
    <location>
        <begin position="139"/>
        <end position="161"/>
    </location>
</feature>
<evidence type="ECO:0000313" key="3">
    <source>
        <dbReference type="EMBL" id="GAH51230.1"/>
    </source>
</evidence>
<protein>
    <recommendedName>
        <fullName evidence="2">Putative sensor domain-containing protein</fullName>
    </recommendedName>
</protein>
<feature type="domain" description="Putative sensor" evidence="2">
    <location>
        <begin position="1"/>
        <end position="176"/>
    </location>
</feature>
<dbReference type="EMBL" id="BARU01021953">
    <property type="protein sequence ID" value="GAH51230.1"/>
    <property type="molecule type" value="Genomic_DNA"/>
</dbReference>
<feature type="non-terminal residue" evidence="3">
    <location>
        <position position="1"/>
    </location>
</feature>
<feature type="transmembrane region" description="Helical" evidence="1">
    <location>
        <begin position="12"/>
        <end position="30"/>
    </location>
</feature>
<dbReference type="Pfam" id="PF13796">
    <property type="entry name" value="Sensor"/>
    <property type="match status" value="1"/>
</dbReference>
<gene>
    <name evidence="3" type="ORF">S03H2_35847</name>
</gene>
<keyword evidence="1" id="KW-1133">Transmembrane helix</keyword>
<dbReference type="AlphaFoldDB" id="X1H294"/>
<keyword evidence="1" id="KW-0472">Membrane</keyword>
<keyword evidence="1" id="KW-0812">Transmembrane</keyword>
<organism evidence="3">
    <name type="scientific">marine sediment metagenome</name>
    <dbReference type="NCBI Taxonomy" id="412755"/>
    <lineage>
        <taxon>unclassified sequences</taxon>
        <taxon>metagenomes</taxon>
        <taxon>ecological metagenomes</taxon>
    </lineage>
</organism>
<evidence type="ECO:0000256" key="1">
    <source>
        <dbReference type="SAM" id="Phobius"/>
    </source>
</evidence>
<feature type="transmembrane region" description="Helical" evidence="1">
    <location>
        <begin position="86"/>
        <end position="119"/>
    </location>
</feature>
<reference evidence="3" key="1">
    <citation type="journal article" date="2014" name="Front. Microbiol.">
        <title>High frequency of phylogenetically diverse reductive dehalogenase-homologous genes in deep subseafloor sedimentary metagenomes.</title>
        <authorList>
            <person name="Kawai M."/>
            <person name="Futagami T."/>
            <person name="Toyoda A."/>
            <person name="Takaki Y."/>
            <person name="Nishi S."/>
            <person name="Hori S."/>
            <person name="Arai W."/>
            <person name="Tsubouchi T."/>
            <person name="Morono Y."/>
            <person name="Uchiyama I."/>
            <person name="Ito T."/>
            <person name="Fujiyama A."/>
            <person name="Inagaki F."/>
            <person name="Takami H."/>
        </authorList>
    </citation>
    <scope>NUCLEOTIDE SEQUENCE</scope>
    <source>
        <strain evidence="3">Expedition CK06-06</strain>
    </source>
</reference>
<comment type="caution">
    <text evidence="3">The sequence shown here is derived from an EMBL/GenBank/DDBJ whole genome shotgun (WGS) entry which is preliminary data.</text>
</comment>
<dbReference type="InterPro" id="IPR025828">
    <property type="entry name" value="Put_sensor_dom"/>
</dbReference>
<proteinExistence type="predicted"/>